<protein>
    <submittedName>
        <fullName evidence="1">Uncharacterized protein</fullName>
    </submittedName>
</protein>
<accession>A0A4Q1HHJ1</accession>
<evidence type="ECO:0000313" key="2">
    <source>
        <dbReference type="Proteomes" id="UP000290849"/>
    </source>
</evidence>
<dbReference type="AlphaFoldDB" id="A0A4Q1HHJ1"/>
<gene>
    <name evidence="1" type="ORF">C7R54_22555</name>
</gene>
<sequence>MPYFTPVQMGGVVYPLDHLEPFTFDFHSERAKRNLRVHVTYSNHCYTKKYDPVATTGWPTLLDARRQMRVFCPVRYRLSHGLPAHIAALNNPGVRVWETARERNWCHTLRVESIPDPYYVFFDLARATAALRHRQELRLTVESAYPQGSSTTWPRLNGSMAFQLLCGKVFLGERTHTRR</sequence>
<reference evidence="1 2" key="1">
    <citation type="journal article" date="2017" name="Int. J. Syst. Evol. Microbiol.">
        <title>Achromobacter aloeverae sp. nov., isolated from the root of Aloe vera (L.) Burm.f.</title>
        <authorList>
            <person name="Kuncharoen N."/>
            <person name="Muramatsu Y."/>
            <person name="Shibata C."/>
            <person name="Kamakura Y."/>
            <person name="Nakagawa Y."/>
            <person name="Tanasupawat S."/>
        </authorList>
    </citation>
    <scope>NUCLEOTIDE SEQUENCE [LARGE SCALE GENOMIC DNA]</scope>
    <source>
        <strain evidence="1 2">AVA-1</strain>
    </source>
</reference>
<dbReference type="Proteomes" id="UP000290849">
    <property type="component" value="Unassembled WGS sequence"/>
</dbReference>
<proteinExistence type="predicted"/>
<comment type="caution">
    <text evidence="1">The sequence shown here is derived from an EMBL/GenBank/DDBJ whole genome shotgun (WGS) entry which is preliminary data.</text>
</comment>
<keyword evidence="2" id="KW-1185">Reference proteome</keyword>
<dbReference type="EMBL" id="PYAL01000007">
    <property type="protein sequence ID" value="RXN85276.1"/>
    <property type="molecule type" value="Genomic_DNA"/>
</dbReference>
<name>A0A4Q1HHJ1_9BURK</name>
<evidence type="ECO:0000313" key="1">
    <source>
        <dbReference type="EMBL" id="RXN85276.1"/>
    </source>
</evidence>
<organism evidence="1 2">
    <name type="scientific">Achromobacter aloeverae</name>
    <dbReference type="NCBI Taxonomy" id="1750518"/>
    <lineage>
        <taxon>Bacteria</taxon>
        <taxon>Pseudomonadati</taxon>
        <taxon>Pseudomonadota</taxon>
        <taxon>Betaproteobacteria</taxon>
        <taxon>Burkholderiales</taxon>
        <taxon>Alcaligenaceae</taxon>
        <taxon>Achromobacter</taxon>
    </lineage>
</organism>